<reference evidence="1" key="1">
    <citation type="journal article" date="2012" name="Science">
        <title>Fermentation, hydrogen, and sulfur metabolism in multiple uncultivated bacterial phyla.</title>
        <authorList>
            <person name="Wrighton K.C."/>
            <person name="Thomas B.C."/>
            <person name="Sharon I."/>
            <person name="Miller C.S."/>
            <person name="Castelle C.J."/>
            <person name="VerBerkmoes N.C."/>
            <person name="Wilkins M.J."/>
            <person name="Hettich R.L."/>
            <person name="Lipton M.S."/>
            <person name="Williams K.H."/>
            <person name="Long P.E."/>
            <person name="Banfield J.F."/>
        </authorList>
    </citation>
    <scope>NUCLEOTIDE SEQUENCE [LARGE SCALE GENOMIC DNA]</scope>
</reference>
<dbReference type="AlphaFoldDB" id="K2FEP5"/>
<gene>
    <name evidence="1" type="ORF">ACD_2C00131G0016</name>
</gene>
<accession>K2FEP5</accession>
<protein>
    <submittedName>
        <fullName evidence="1">Uncharacterized protein</fullName>
    </submittedName>
</protein>
<dbReference type="EMBL" id="AMFJ01000131">
    <property type="protein sequence ID" value="EKE29646.1"/>
    <property type="molecule type" value="Genomic_DNA"/>
</dbReference>
<name>K2FEP5_9BACT</name>
<evidence type="ECO:0000313" key="1">
    <source>
        <dbReference type="EMBL" id="EKE29646.1"/>
    </source>
</evidence>
<sequence length="504" mass="59965">MDFNSDNIISNKHTGFNRVIWACRKIMSIAILLILLFSNLFVVNAEPFYFLPNLMSQIRSEIKKRDNIRQKLDFLDETYLKLSTIENANKKMILSDIKDFKRNFIFSYIREYTADKYLTWTWVQDTVKQTRRYYQAIKLRDITADIHPNYLAKLENIIREKSALDEESPTYKTYIYVLYSYLKNRDTITETTESALSSMWNFGKSREFIENRDYYESKFEKFHALEKPNVLSKNDFTRIYTRISSQKISPWSDYMKWFLYWYATYKKALWSNSLILNTDFSHSKQAYALSCEANSAKDLINYYNSKHSVPLVSEDVILGALPAFTWALSKDGTGSNIWEDPSLMFVWSVYWKQSSNLNNFTWYWVYAAPIVNAINPHLATKKLQATRVSVNEKAIMESVINENPVMFWYLTPVIKWKQTAYETRPTVWTTPAWKTVNWYLWEHTWILVWVDLSKDGKIENVYYYEWKSLEMLKMPMELFLQTTSFFNEMIVINKLNGSKKLTLK</sequence>
<comment type="caution">
    <text evidence="1">The sequence shown here is derived from an EMBL/GenBank/DDBJ whole genome shotgun (WGS) entry which is preliminary data.</text>
</comment>
<proteinExistence type="predicted"/>
<dbReference type="Gene3D" id="3.90.70.10">
    <property type="entry name" value="Cysteine proteinases"/>
    <property type="match status" value="1"/>
</dbReference>
<organism evidence="1">
    <name type="scientific">uncultured bacterium</name>
    <name type="common">gcode 4</name>
    <dbReference type="NCBI Taxonomy" id="1234023"/>
    <lineage>
        <taxon>Bacteria</taxon>
        <taxon>environmental samples</taxon>
    </lineage>
</organism>